<name>A0A2U9C626_SCOMX</name>
<feature type="region of interest" description="Disordered" evidence="13">
    <location>
        <begin position="852"/>
        <end position="882"/>
    </location>
</feature>
<keyword evidence="9 14" id="KW-0472">Membrane</keyword>
<dbReference type="Proteomes" id="UP000246464">
    <property type="component" value="Chromosome 13"/>
</dbReference>
<organism evidence="17 18">
    <name type="scientific">Scophthalmus maximus</name>
    <name type="common">Turbot</name>
    <name type="synonym">Psetta maxima</name>
    <dbReference type="NCBI Taxonomy" id="52904"/>
    <lineage>
        <taxon>Eukaryota</taxon>
        <taxon>Metazoa</taxon>
        <taxon>Chordata</taxon>
        <taxon>Craniata</taxon>
        <taxon>Vertebrata</taxon>
        <taxon>Euteleostomi</taxon>
        <taxon>Actinopterygii</taxon>
        <taxon>Neopterygii</taxon>
        <taxon>Teleostei</taxon>
        <taxon>Neoteleostei</taxon>
        <taxon>Acanthomorphata</taxon>
        <taxon>Carangaria</taxon>
        <taxon>Pleuronectiformes</taxon>
        <taxon>Pleuronectoidei</taxon>
        <taxon>Scophthalmidae</taxon>
        <taxon>Scophthalmus</taxon>
    </lineage>
</organism>
<evidence type="ECO:0000256" key="8">
    <source>
        <dbReference type="ARBA" id="ARBA00022989"/>
    </source>
</evidence>
<gene>
    <name evidence="17" type="ORF">SMAX5B_009386</name>
</gene>
<feature type="domain" description="Cadherin" evidence="16">
    <location>
        <begin position="685"/>
        <end position="789"/>
    </location>
</feature>
<comment type="function">
    <text evidence="11">Potential calcium-dependent cell-adhesion protein.</text>
</comment>
<feature type="domain" description="Cadherin" evidence="16">
    <location>
        <begin position="140"/>
        <end position="249"/>
    </location>
</feature>
<feature type="domain" description="Cadherin" evidence="16">
    <location>
        <begin position="370"/>
        <end position="466"/>
    </location>
</feature>
<evidence type="ECO:0000256" key="13">
    <source>
        <dbReference type="SAM" id="MobiDB-lite"/>
    </source>
</evidence>
<dbReference type="PANTHER" id="PTHR24028:SF254">
    <property type="entry name" value="PROTOCADHERIN-11 X-LINKED-RELATED"/>
    <property type="match status" value="1"/>
</dbReference>
<feature type="region of interest" description="Disordered" evidence="13">
    <location>
        <begin position="1334"/>
        <end position="1358"/>
    </location>
</feature>
<evidence type="ECO:0000256" key="6">
    <source>
        <dbReference type="ARBA" id="ARBA00022837"/>
    </source>
</evidence>
<dbReference type="STRING" id="52904.ENSSMAP00000030231"/>
<protein>
    <submittedName>
        <fullName evidence="17">Putative protocadherin-11 X-linked-like</fullName>
    </submittedName>
</protein>
<keyword evidence="8 14" id="KW-1133">Transmembrane helix</keyword>
<keyword evidence="5" id="KW-0677">Repeat</keyword>
<evidence type="ECO:0000256" key="7">
    <source>
        <dbReference type="ARBA" id="ARBA00022889"/>
    </source>
</evidence>
<dbReference type="SUPFAM" id="SSF49313">
    <property type="entry name" value="Cadherin-like"/>
    <property type="match status" value="6"/>
</dbReference>
<dbReference type="CDD" id="cd11304">
    <property type="entry name" value="Cadherin_repeat"/>
    <property type="match status" value="7"/>
</dbReference>
<dbReference type="FunFam" id="2.60.40.60:FF:000030">
    <property type="entry name" value="Protocadherin 9"/>
    <property type="match status" value="1"/>
</dbReference>
<dbReference type="GO" id="GO:0005509">
    <property type="term" value="F:calcium ion binding"/>
    <property type="evidence" value="ECO:0007669"/>
    <property type="project" value="UniProtKB-UniRule"/>
</dbReference>
<accession>A0A2U9C626</accession>
<dbReference type="Pfam" id="PF08374">
    <property type="entry name" value="Protocadherin"/>
    <property type="match status" value="1"/>
</dbReference>
<dbReference type="InterPro" id="IPR050174">
    <property type="entry name" value="Protocadherin/Cadherin-CA"/>
</dbReference>
<keyword evidence="7" id="KW-0130">Cell adhesion</keyword>
<keyword evidence="2" id="KW-1003">Cell membrane</keyword>
<dbReference type="Gene3D" id="2.60.40.60">
    <property type="entry name" value="Cadherins"/>
    <property type="match status" value="7"/>
</dbReference>
<evidence type="ECO:0000256" key="12">
    <source>
        <dbReference type="PROSITE-ProRule" id="PRU00043"/>
    </source>
</evidence>
<keyword evidence="4 15" id="KW-0732">Signal</keyword>
<dbReference type="InterPro" id="IPR013585">
    <property type="entry name" value="Protocadherin"/>
</dbReference>
<dbReference type="PROSITE" id="PS00232">
    <property type="entry name" value="CADHERIN_1"/>
    <property type="match status" value="4"/>
</dbReference>
<dbReference type="SMART" id="SM00112">
    <property type="entry name" value="CA"/>
    <property type="match status" value="6"/>
</dbReference>
<evidence type="ECO:0000256" key="3">
    <source>
        <dbReference type="ARBA" id="ARBA00022692"/>
    </source>
</evidence>
<evidence type="ECO:0000256" key="1">
    <source>
        <dbReference type="ARBA" id="ARBA00004251"/>
    </source>
</evidence>
<evidence type="ECO:0000256" key="4">
    <source>
        <dbReference type="ARBA" id="ARBA00022729"/>
    </source>
</evidence>
<feature type="compositionally biased region" description="Basic residues" evidence="13">
    <location>
        <begin position="871"/>
        <end position="882"/>
    </location>
</feature>
<dbReference type="PANTHER" id="PTHR24028">
    <property type="entry name" value="CADHERIN-87A"/>
    <property type="match status" value="1"/>
</dbReference>
<feature type="compositionally biased region" description="Polar residues" evidence="13">
    <location>
        <begin position="1168"/>
        <end position="1178"/>
    </location>
</feature>
<keyword evidence="10" id="KW-0325">Glycoprotein</keyword>
<dbReference type="GO" id="GO:0009653">
    <property type="term" value="P:anatomical structure morphogenesis"/>
    <property type="evidence" value="ECO:0007669"/>
    <property type="project" value="UniProtKB-ARBA"/>
</dbReference>
<feature type="signal peptide" evidence="15">
    <location>
        <begin position="1"/>
        <end position="23"/>
    </location>
</feature>
<comment type="subcellular location">
    <subcellularLocation>
        <location evidence="1">Cell membrane</location>
        <topology evidence="1">Single-pass type I membrane protein</topology>
    </subcellularLocation>
</comment>
<feature type="region of interest" description="Disordered" evidence="13">
    <location>
        <begin position="1150"/>
        <end position="1207"/>
    </location>
</feature>
<dbReference type="EMBL" id="CP026255">
    <property type="protein sequence ID" value="AWP12011.1"/>
    <property type="molecule type" value="Genomic_DNA"/>
</dbReference>
<dbReference type="InterPro" id="IPR013164">
    <property type="entry name" value="Cadherin_N"/>
</dbReference>
<proteinExistence type="predicted"/>
<dbReference type="FunFam" id="2.60.40.60:FF:000077">
    <property type="entry name" value="Protocadherin-11 X-linked"/>
    <property type="match status" value="1"/>
</dbReference>
<dbReference type="GO" id="GO:0005886">
    <property type="term" value="C:plasma membrane"/>
    <property type="evidence" value="ECO:0007669"/>
    <property type="project" value="UniProtKB-SubCell"/>
</dbReference>
<evidence type="ECO:0000256" key="5">
    <source>
        <dbReference type="ARBA" id="ARBA00022737"/>
    </source>
</evidence>
<evidence type="ECO:0000313" key="17">
    <source>
        <dbReference type="EMBL" id="AWP12011.1"/>
    </source>
</evidence>
<feature type="chain" id="PRO_5015962178" evidence="15">
    <location>
        <begin position="24"/>
        <end position="1358"/>
    </location>
</feature>
<keyword evidence="6 12" id="KW-0106">Calcium</keyword>
<keyword evidence="18" id="KW-1185">Reference proteome</keyword>
<dbReference type="PRINTS" id="PR00205">
    <property type="entry name" value="CADHERIN"/>
</dbReference>
<sequence>MDLASQAHVLAVLLTCVVLLCRAQERDYTVKEEQPENVRIGNLRKDLDLNLDPNIRLSSPLQFKPVYKTGDVPLVRVEANTGEIFTTNHRIDREKLCSGVFAEKRCYYEIEVAVLPDEIFRLVKIRFLIEDVNDNAPLFQSTVINISIPENTAINTRYPVPSAFDPDVGINGIQHYELVKSVSEFGLDIIETPEGDKWPQLIVQQNLDREQKDTFVMKIKVEDGGNPPKSSTAILQVTISDVNDNRPVFKDSELEVTVPENAPMGTSVSQLHATDADLGSNAQIHFAFSNQISASTKRHFAIDSSTGLITVKQPLDREVTPVHKLIVLASDGSSTPSRATVTVNVTDVNDNVPSIDTRYIINLVNGTVLLSENAPLNTKIALITVTDKDADLYGKVACYTDHDVPFRLKPVFNDQFLLETAAPLDYETTREYAIKIVASDRGTPPLNTSAMVLIKIKDENDNAPIFPQPEIQLSIPENNDPSTQLIKISATDADSGHNAEIIYTLGPDAPDGFNVDRRSGILSVGKRLDREKQERYSFTVIARDNGSTSLQSNVTVRLIVQDLNDNSPAFTHPEYNFYVPENLPLYGTVGLITVTDADAGDNAVITLSILNGKDNFIIDPQTGVIRPNITFDREQQSSYTFMVKAVDGGHPPSSSYAKVTINVVDVNDNRPVFVIPSSNYSYDLVRTTTTPGAVVTRVFAIDNDTGMNAELQYSIISSIIITSRVSPRGLFAIDKTTGNITLQEKIVAADQGLHRLVVKVKDLGQPASLNAIALIHLFVNDTVSNATFIQEQLRKSMETPLDRNIGDSEVTPQANGYVIVVIAIIAGTMTVILVIFVTALVRCRQTPRHKVVQKGKQSGEWVSPNQENRQIKKKKKRKKRSPKSLLLNFVTIDESKPDDPTHEHVNGTLDLPVELEEQTMGKYNWATTPTTFKPDSPDLAKHYKSASPQPTFQIKPETPVAPKKHHVIQELPLDNTFVVGCDSLSKCSSTSSDPYSVSECSCQGGFKTAGQITTRQVIHDFLFKPTHTSPHSHFPCCPMVGDDTALKPPHYGTLCGTGNMDNMRSCLPLEGGMQRVDIWLVFCVSLFCWGSNPGQTPEKSFHSPPPICPHKKIVPLQNIHLNSSVALDKDACQLSKITSVNTQRRVTFHLPDGSQESCSDSGLGDPELSSTASTTQPLPLSFPQEEYYEQTSPNSRTEGDGNSDPESTIEVNLQKALAEASETCTQECLILGHSDSCWMPPALAQFQGPGSNSPTSATTITGTLPVFGFQQSCARGAKANMGSMGVMDGRHTLGRSVPKRDELDKGINRPQFYNTLDRHCSSKKEDPVKVIPLASFSSPGQQMPTGYGSSSFLHEHQL</sequence>
<dbReference type="PROSITE" id="PS50268">
    <property type="entry name" value="CADHERIN_2"/>
    <property type="match status" value="7"/>
</dbReference>
<evidence type="ECO:0000256" key="11">
    <source>
        <dbReference type="ARBA" id="ARBA00037723"/>
    </source>
</evidence>
<dbReference type="GO" id="GO:0007156">
    <property type="term" value="P:homophilic cell adhesion via plasma membrane adhesion molecules"/>
    <property type="evidence" value="ECO:0007669"/>
    <property type="project" value="InterPro"/>
</dbReference>
<dbReference type="FunFam" id="2.60.40.60:FF:000016">
    <property type="entry name" value="Protocadherin 9"/>
    <property type="match status" value="1"/>
</dbReference>
<feature type="region of interest" description="Disordered" evidence="13">
    <location>
        <begin position="1285"/>
        <end position="1305"/>
    </location>
</feature>
<reference evidence="17 18" key="1">
    <citation type="submission" date="2017-12" db="EMBL/GenBank/DDBJ databases">
        <title>Integrating genomic resources of turbot (Scophthalmus maximus) in depth evaluation of genetic and physical mapping variation across individuals.</title>
        <authorList>
            <person name="Martinez P."/>
        </authorList>
    </citation>
    <scope>NUCLEOTIDE SEQUENCE [LARGE SCALE GENOMIC DNA]</scope>
</reference>
<feature type="domain" description="Cadherin" evidence="16">
    <location>
        <begin position="571"/>
        <end position="673"/>
    </location>
</feature>
<feature type="compositionally biased region" description="Polar residues" evidence="13">
    <location>
        <begin position="1335"/>
        <end position="1352"/>
    </location>
</feature>
<feature type="domain" description="Cadherin" evidence="16">
    <location>
        <begin position="467"/>
        <end position="570"/>
    </location>
</feature>
<evidence type="ECO:0000256" key="9">
    <source>
        <dbReference type="ARBA" id="ARBA00023136"/>
    </source>
</evidence>
<evidence type="ECO:0000259" key="16">
    <source>
        <dbReference type="PROSITE" id="PS50268"/>
    </source>
</evidence>
<dbReference type="Pfam" id="PF00028">
    <property type="entry name" value="Cadherin"/>
    <property type="match status" value="6"/>
</dbReference>
<dbReference type="FunFam" id="2.60.40.60:FF:000005">
    <property type="entry name" value="Protocadherin 9"/>
    <property type="match status" value="2"/>
</dbReference>
<dbReference type="InterPro" id="IPR020894">
    <property type="entry name" value="Cadherin_CS"/>
</dbReference>
<dbReference type="FunFam" id="2.60.40.60:FF:000036">
    <property type="entry name" value="Protocadherin 9"/>
    <property type="match status" value="1"/>
</dbReference>
<evidence type="ECO:0000313" key="18">
    <source>
        <dbReference type="Proteomes" id="UP000246464"/>
    </source>
</evidence>
<dbReference type="InterPro" id="IPR002126">
    <property type="entry name" value="Cadherin-like_dom"/>
</dbReference>
<evidence type="ECO:0000256" key="15">
    <source>
        <dbReference type="SAM" id="SignalP"/>
    </source>
</evidence>
<feature type="transmembrane region" description="Helical" evidence="14">
    <location>
        <begin position="817"/>
        <end position="841"/>
    </location>
</feature>
<dbReference type="Pfam" id="PF08266">
    <property type="entry name" value="Cadherin_2"/>
    <property type="match status" value="1"/>
</dbReference>
<feature type="domain" description="Cadherin" evidence="16">
    <location>
        <begin position="22"/>
        <end position="139"/>
    </location>
</feature>
<feature type="domain" description="Cadherin" evidence="16">
    <location>
        <begin position="250"/>
        <end position="355"/>
    </location>
</feature>
<dbReference type="InterPro" id="IPR015919">
    <property type="entry name" value="Cadherin-like_sf"/>
</dbReference>
<evidence type="ECO:0000256" key="14">
    <source>
        <dbReference type="SAM" id="Phobius"/>
    </source>
</evidence>
<keyword evidence="3 14" id="KW-0812">Transmembrane</keyword>
<evidence type="ECO:0000256" key="10">
    <source>
        <dbReference type="ARBA" id="ARBA00023180"/>
    </source>
</evidence>
<evidence type="ECO:0000256" key="2">
    <source>
        <dbReference type="ARBA" id="ARBA00022475"/>
    </source>
</evidence>
<dbReference type="FunFam" id="2.60.40.60:FF:000069">
    <property type="entry name" value="Protocadherin-11 X-linked"/>
    <property type="match status" value="1"/>
</dbReference>